<accession>A0A1X7EAU2</accession>
<dbReference type="RefSeq" id="WP_139831151.1">
    <property type="nucleotide sequence ID" value="NZ_BSQD01000004.1"/>
</dbReference>
<dbReference type="Proteomes" id="UP000192911">
    <property type="component" value="Unassembled WGS sequence"/>
</dbReference>
<proteinExistence type="predicted"/>
<name>A0A1X7EAU2_TRICW</name>
<dbReference type="AlphaFoldDB" id="A0A1X7EAU2"/>
<organism evidence="2 3">
    <name type="scientific">Trinickia caryophylli</name>
    <name type="common">Paraburkholderia caryophylli</name>
    <dbReference type="NCBI Taxonomy" id="28094"/>
    <lineage>
        <taxon>Bacteria</taxon>
        <taxon>Pseudomonadati</taxon>
        <taxon>Pseudomonadota</taxon>
        <taxon>Betaproteobacteria</taxon>
        <taxon>Burkholderiales</taxon>
        <taxon>Burkholderiaceae</taxon>
        <taxon>Trinickia</taxon>
    </lineage>
</organism>
<evidence type="ECO:0000313" key="3">
    <source>
        <dbReference type="Proteomes" id="UP000192911"/>
    </source>
</evidence>
<evidence type="ECO:0000256" key="1">
    <source>
        <dbReference type="SAM" id="MobiDB-lite"/>
    </source>
</evidence>
<feature type="compositionally biased region" description="Polar residues" evidence="1">
    <location>
        <begin position="1"/>
        <end position="12"/>
    </location>
</feature>
<evidence type="ECO:0000313" key="2">
    <source>
        <dbReference type="EMBL" id="SMF30562.1"/>
    </source>
</evidence>
<feature type="region of interest" description="Disordered" evidence="1">
    <location>
        <begin position="1"/>
        <end position="27"/>
    </location>
</feature>
<dbReference type="EMBL" id="FXAH01000005">
    <property type="protein sequence ID" value="SMF30562.1"/>
    <property type="molecule type" value="Genomic_DNA"/>
</dbReference>
<sequence>MDAKTIQPSSESMPAISPAQRTDPPAVGRTVADRAWLPFFDTGKATPVEQIVDGETYLIVDAATGRSQRTLLMEGDEPYMGSRATRAEHLFAIGFERNAQTGRRTLVIYRDNAAGHFHVRGQSTKWNWVFWADKNSSTPPTEWQINWHEGGQFTLVCEVGPTRMGLCARPGQPQWLFAGDTRDYKPLHFLAYSYRSRASV</sequence>
<gene>
    <name evidence="2" type="ORF">SAMN06295900_105129</name>
</gene>
<protein>
    <submittedName>
        <fullName evidence="2">Uncharacterized protein</fullName>
    </submittedName>
</protein>
<keyword evidence="3" id="KW-1185">Reference proteome</keyword>
<reference evidence="3" key="1">
    <citation type="submission" date="2017-04" db="EMBL/GenBank/DDBJ databases">
        <authorList>
            <person name="Varghese N."/>
            <person name="Submissions S."/>
        </authorList>
    </citation>
    <scope>NUCLEOTIDE SEQUENCE [LARGE SCALE GENOMIC DNA]</scope>
    <source>
        <strain evidence="3">Ballard 720</strain>
    </source>
</reference>
<dbReference type="GeneID" id="95553788"/>